<dbReference type="RefSeq" id="WP_154560713.1">
    <property type="nucleotide sequence ID" value="NZ_JAMXWG010000030.1"/>
</dbReference>
<evidence type="ECO:0000313" key="9">
    <source>
        <dbReference type="Proteomes" id="UP000463700"/>
    </source>
</evidence>
<dbReference type="Gene3D" id="2.40.50.230">
    <property type="entry name" value="Gp5 N-terminal domain"/>
    <property type="match status" value="1"/>
</dbReference>
<comment type="subcellular location">
    <subcellularLocation>
        <location evidence="1">Secreted</location>
    </subcellularLocation>
</comment>
<evidence type="ECO:0000256" key="3">
    <source>
        <dbReference type="ARBA" id="ARBA00022525"/>
    </source>
</evidence>
<accession>A0A6N6WEC0</accession>
<dbReference type="OrthoDB" id="1907165at2"/>
<dbReference type="GO" id="GO:0005576">
    <property type="term" value="C:extracellular region"/>
    <property type="evidence" value="ECO:0007669"/>
    <property type="project" value="UniProtKB-SubCell"/>
</dbReference>
<dbReference type="Pfam" id="PF05954">
    <property type="entry name" value="Phage_GPD"/>
    <property type="match status" value="1"/>
</dbReference>
<evidence type="ECO:0000259" key="5">
    <source>
        <dbReference type="Pfam" id="PF04717"/>
    </source>
</evidence>
<feature type="domain" description="DUF2345" evidence="6">
    <location>
        <begin position="668"/>
        <end position="816"/>
    </location>
</feature>
<keyword evidence="3" id="KW-0964">Secreted</keyword>
<dbReference type="InterPro" id="IPR006531">
    <property type="entry name" value="Gp5/Vgr_OB"/>
</dbReference>
<dbReference type="NCBIfam" id="TIGR01646">
    <property type="entry name" value="vgr_GE"/>
    <property type="match status" value="1"/>
</dbReference>
<dbReference type="SUPFAM" id="SSF69255">
    <property type="entry name" value="gp5 N-terminal domain-like"/>
    <property type="match status" value="1"/>
</dbReference>
<dbReference type="Gene3D" id="3.55.50.10">
    <property type="entry name" value="Baseplate protein-like domains"/>
    <property type="match status" value="1"/>
</dbReference>
<feature type="compositionally biased region" description="Polar residues" evidence="4">
    <location>
        <begin position="681"/>
        <end position="692"/>
    </location>
</feature>
<dbReference type="InterPro" id="IPR006533">
    <property type="entry name" value="T6SS_Vgr_RhsGE"/>
</dbReference>
<comment type="caution">
    <text evidence="8">The sequence shown here is derived from an EMBL/GenBank/DDBJ whole genome shotgun (WGS) entry which is preliminary data.</text>
</comment>
<evidence type="ECO:0000259" key="6">
    <source>
        <dbReference type="Pfam" id="PF10106"/>
    </source>
</evidence>
<dbReference type="Gene3D" id="2.30.110.50">
    <property type="match status" value="1"/>
</dbReference>
<evidence type="ECO:0000313" key="8">
    <source>
        <dbReference type="EMBL" id="KAE8758846.1"/>
    </source>
</evidence>
<comment type="similarity">
    <text evidence="2">Belongs to the VgrG protein family.</text>
</comment>
<dbReference type="SUPFAM" id="SSF69349">
    <property type="entry name" value="Phage fibre proteins"/>
    <property type="match status" value="1"/>
</dbReference>
<protein>
    <submittedName>
        <fullName evidence="8">Type VI secretion system tip protein VgrG</fullName>
    </submittedName>
</protein>
<dbReference type="InterPro" id="IPR028244">
    <property type="entry name" value="T6SS_Rhs_Vgr_dom"/>
</dbReference>
<dbReference type="Pfam" id="PF13296">
    <property type="entry name" value="T6SS_Vgr"/>
    <property type="match status" value="1"/>
</dbReference>
<dbReference type="Pfam" id="PF04717">
    <property type="entry name" value="Phage_base_V"/>
    <property type="match status" value="1"/>
</dbReference>
<dbReference type="InterPro" id="IPR017847">
    <property type="entry name" value="T6SS_RhsGE_Vgr_subset"/>
</dbReference>
<gene>
    <name evidence="8" type="primary">tssI</name>
    <name evidence="8" type="ORF">FSO04_16600</name>
</gene>
<feature type="domain" description="Gp5/Type VI secretion system Vgr protein OB-fold" evidence="5">
    <location>
        <begin position="438"/>
        <end position="502"/>
    </location>
</feature>
<proteinExistence type="inferred from homology"/>
<feature type="domain" description="Putative type VI secretion system Rhs element associated Vgr" evidence="7">
    <location>
        <begin position="527"/>
        <end position="632"/>
    </location>
</feature>
<feature type="region of interest" description="Disordered" evidence="4">
    <location>
        <begin position="660"/>
        <end position="692"/>
    </location>
</feature>
<dbReference type="EMBL" id="VOSW01000028">
    <property type="protein sequence ID" value="KAE8758846.1"/>
    <property type="molecule type" value="Genomic_DNA"/>
</dbReference>
<dbReference type="PANTHER" id="PTHR32305:SF15">
    <property type="entry name" value="PROTEIN RHSA-RELATED"/>
    <property type="match status" value="1"/>
</dbReference>
<dbReference type="NCBIfam" id="TIGR03361">
    <property type="entry name" value="VI_Rhs_Vgr"/>
    <property type="match status" value="1"/>
</dbReference>
<sequence length="848" mass="92947">MSIPIQSRTLAVSGSALPTRGLDGLPVLCPVRLRGTETLGELFEYTLVLKTADALAFAPSVAANIELDRLIGTEVTVAIELEGNGRFVQDISGQTDSGNAGAQTREITGVVTSARIVREEGRSIVCELVLRPWLWLATKNQNCRLFQDLDVVEITDAVLSAYTFPVEKRLFGPGPRTPYPRRDIQCQHWESDWTFLQRLWEEWGIYYWFEHGDGKHRLVLADAMAANHPQDEGYRTIRYQGPTGQRLDKEHVHALAVQNSLTAGSVSSVDYDYTRPHADLTARYEDPRDTAQARQAIYAWGDFAQPQAGATGLTGEHNQPQREAEHLSRVRLQAFRCGGLRAKGQGNLRSLVVGRTFALTHYPQTAANREYLVVSATLDIEETGEASGTGQRYRCTTDFEIEPASETFRLARTIEKPRTSGPQSAMVVGPENQEIWTDAYGRVKVQFNWDRRGLHDQRSSCWVRVSSPWQGNQFGATHLPRIGEEVLVDHLNGDPDLPIVTGRVANAFQLPAWKLPDNQALSGFRSRELGGGRANHFVQDDTSGEIQTQLSSDHGASQLSLGFLRRVLGNKGRQDARGEGYELRTDFWGVLRAAKGMLITTEARPNARSYVKDMSETMARLEQAHRLHEGLTGLVQEHGAQQQGADQSALTKAIKTQNDGLRGAAPTSDSPFPEFAEPHLTLSSPAGIQTTTAGSTHLASDENLALTTGGHVAVVAGTSFFASVANAFSLFVHKLGIRLVAASGKVRVEAQNDRVEIIAQRAVEIMSTDGWIELKAKRGIRINGGGSEVEITRNGIVGSTEGRSLVHAASHACVGPMTKPIVFPGRPERFCERCFLIAARSGSAIVPQ</sequence>
<dbReference type="Gene3D" id="4.10.220.110">
    <property type="match status" value="1"/>
</dbReference>
<evidence type="ECO:0000256" key="1">
    <source>
        <dbReference type="ARBA" id="ARBA00004613"/>
    </source>
</evidence>
<dbReference type="InterPro" id="IPR037026">
    <property type="entry name" value="Vgr_OB-fold_dom_sf"/>
</dbReference>
<evidence type="ECO:0000259" key="7">
    <source>
        <dbReference type="Pfam" id="PF13296"/>
    </source>
</evidence>
<dbReference type="InterPro" id="IPR018769">
    <property type="entry name" value="VgrG2_DUF2345"/>
</dbReference>
<dbReference type="Pfam" id="PF10106">
    <property type="entry name" value="DUF2345"/>
    <property type="match status" value="1"/>
</dbReference>
<dbReference type="AlphaFoldDB" id="A0A6N6WEC0"/>
<evidence type="ECO:0000256" key="2">
    <source>
        <dbReference type="ARBA" id="ARBA00005558"/>
    </source>
</evidence>
<dbReference type="SUPFAM" id="SSF69279">
    <property type="entry name" value="Phage tail proteins"/>
    <property type="match status" value="2"/>
</dbReference>
<evidence type="ECO:0000256" key="4">
    <source>
        <dbReference type="SAM" id="MobiDB-lite"/>
    </source>
</evidence>
<dbReference type="PANTHER" id="PTHR32305">
    <property type="match status" value="1"/>
</dbReference>
<organism evidence="8 9">
    <name type="scientific">Paraburkholderia madseniana</name>
    <dbReference type="NCBI Taxonomy" id="2599607"/>
    <lineage>
        <taxon>Bacteria</taxon>
        <taxon>Pseudomonadati</taxon>
        <taxon>Pseudomonadota</taxon>
        <taxon>Betaproteobacteria</taxon>
        <taxon>Burkholderiales</taxon>
        <taxon>Burkholderiaceae</taxon>
        <taxon>Paraburkholderia</taxon>
    </lineage>
</organism>
<dbReference type="InterPro" id="IPR050708">
    <property type="entry name" value="T6SS_VgrG/RHS"/>
</dbReference>
<reference evidence="8 9" key="1">
    <citation type="journal article" date="2020" name="Int. J. Syst. Evol. Microbiol.">
        <title>Paraburkholderia madseniana sp. nov., a phenolic acid-degrading bacterium isolated from acidic forest soil.</title>
        <authorList>
            <person name="Wilhelm R.C."/>
            <person name="Murphy S.J.L."/>
            <person name="Feriancek N.M."/>
            <person name="Karasz D.C."/>
            <person name="DeRito C.M."/>
            <person name="Newman J.D."/>
            <person name="Buckley D.H."/>
        </authorList>
    </citation>
    <scope>NUCLEOTIDE SEQUENCE [LARGE SCALE GENOMIC DNA]</scope>
    <source>
        <strain evidence="8 9">RP11</strain>
    </source>
</reference>
<dbReference type="Proteomes" id="UP000463700">
    <property type="component" value="Unassembled WGS sequence"/>
</dbReference>
<name>A0A6N6WEC0_9BURK</name>